<dbReference type="PRINTS" id="PR01955">
    <property type="entry name" value="LANCFRANKIA"/>
</dbReference>
<sequence length="385" mass="40963">MNDADTLDLARRFLADMDDQVREAPTFPLLLDQAVARMEFARALGEDHGAEDSFHEAMGLLRSGGGTGPWLYRGAAQAGWTALRLARARGTEPSGLGAVDDAVLRWIADYPAEGEVDLPMGVLGLGAYALSHPDTGFRDKATSGVLDVVEDRAERDGDGLFLRLGDSPARRADQSARCRVLGAAHGTAGLVSYLASASGTAAAPRARPLLDDSVRWLRAQRGDFSHAVFPHRVETRYTPARATWCSGDPGVALALTAAAGVTGDPRDADLARATALAVTTRPEQDCGITDGCVCHGAAGLVWFGRRAHDDHGLPEGLECVRRWTGWLAERRGEGPLTYFNPAGMIRDASFLEGDAGVALALLYAATGTRPAWEQLVLARPVTPEV</sequence>
<evidence type="ECO:0000256" key="1">
    <source>
        <dbReference type="PIRSR" id="PIRSR607822-1"/>
    </source>
</evidence>
<evidence type="ECO:0000313" key="3">
    <source>
        <dbReference type="Proteomes" id="UP000553209"/>
    </source>
</evidence>
<organism evidence="2 3">
    <name type="scientific">Nocardiopsis alborubida</name>
    <dbReference type="NCBI Taxonomy" id="146802"/>
    <lineage>
        <taxon>Bacteria</taxon>
        <taxon>Bacillati</taxon>
        <taxon>Actinomycetota</taxon>
        <taxon>Actinomycetes</taxon>
        <taxon>Streptosporangiales</taxon>
        <taxon>Nocardiopsidaceae</taxon>
        <taxon>Nocardiopsis</taxon>
    </lineage>
</organism>
<name>A0A7X6RPJ9_9ACTN</name>
<reference evidence="2 3" key="1">
    <citation type="submission" date="2020-04" db="EMBL/GenBank/DDBJ databases">
        <title>MicrobeNet Type strains.</title>
        <authorList>
            <person name="Nicholson A.C."/>
        </authorList>
    </citation>
    <scope>NUCLEOTIDE SEQUENCE [LARGE SCALE GENOMIC DNA]</scope>
    <source>
        <strain evidence="2 3">ATCC 23612</strain>
    </source>
</reference>
<dbReference type="Proteomes" id="UP000553209">
    <property type="component" value="Unassembled WGS sequence"/>
</dbReference>
<dbReference type="EMBL" id="JAAXPG010000004">
    <property type="protein sequence ID" value="NKY97282.1"/>
    <property type="molecule type" value="Genomic_DNA"/>
</dbReference>
<feature type="binding site" evidence="1">
    <location>
        <position position="295"/>
    </location>
    <ligand>
        <name>Zn(2+)</name>
        <dbReference type="ChEBI" id="CHEBI:29105"/>
    </ligand>
</feature>
<dbReference type="PRINTS" id="PR01950">
    <property type="entry name" value="LANCSUPER"/>
</dbReference>
<dbReference type="CDD" id="cd04793">
    <property type="entry name" value="LanC"/>
    <property type="match status" value="1"/>
</dbReference>
<accession>A0A7X6RPJ9</accession>
<dbReference type="AlphaFoldDB" id="A0A7X6RPJ9"/>
<protein>
    <submittedName>
        <fullName evidence="2">Lanthionine synthetase C family protein</fullName>
    </submittedName>
</protein>
<keyword evidence="3" id="KW-1185">Reference proteome</keyword>
<proteinExistence type="predicted"/>
<dbReference type="RefSeq" id="WP_061082143.1">
    <property type="nucleotide sequence ID" value="NZ_JAAXPG010000004.1"/>
</dbReference>
<dbReference type="SUPFAM" id="SSF158745">
    <property type="entry name" value="LanC-like"/>
    <property type="match status" value="1"/>
</dbReference>
<keyword evidence="1" id="KW-0862">Zinc</keyword>
<dbReference type="Gene3D" id="1.50.10.20">
    <property type="match status" value="1"/>
</dbReference>
<feature type="binding site" evidence="1">
    <location>
        <position position="294"/>
    </location>
    <ligand>
        <name>Zn(2+)</name>
        <dbReference type="ChEBI" id="CHEBI:29105"/>
    </ligand>
</feature>
<dbReference type="Pfam" id="PF05147">
    <property type="entry name" value="LANC_like"/>
    <property type="match status" value="1"/>
</dbReference>
<feature type="binding site" evidence="1">
    <location>
        <position position="245"/>
    </location>
    <ligand>
        <name>Zn(2+)</name>
        <dbReference type="ChEBI" id="CHEBI:29105"/>
    </ligand>
</feature>
<gene>
    <name evidence="2" type="ORF">HGB44_06290</name>
</gene>
<evidence type="ECO:0000313" key="2">
    <source>
        <dbReference type="EMBL" id="NKY97282.1"/>
    </source>
</evidence>
<dbReference type="InterPro" id="IPR007822">
    <property type="entry name" value="LANC-like"/>
</dbReference>
<dbReference type="InterPro" id="IPR033889">
    <property type="entry name" value="LanC"/>
</dbReference>
<dbReference type="GO" id="GO:0046872">
    <property type="term" value="F:metal ion binding"/>
    <property type="evidence" value="ECO:0007669"/>
    <property type="project" value="UniProtKB-KW"/>
</dbReference>
<dbReference type="GO" id="GO:0031179">
    <property type="term" value="P:peptide modification"/>
    <property type="evidence" value="ECO:0007669"/>
    <property type="project" value="InterPro"/>
</dbReference>
<comment type="caution">
    <text evidence="2">The sequence shown here is derived from an EMBL/GenBank/DDBJ whole genome shotgun (WGS) entry which is preliminary data.</text>
</comment>
<dbReference type="SMART" id="SM01260">
    <property type="entry name" value="LANC_like"/>
    <property type="match status" value="1"/>
</dbReference>
<keyword evidence="1" id="KW-0479">Metal-binding</keyword>